<organism evidence="1 2">
    <name type="scientific">Candidatus Nomurabacteria bacterium GW2011_GWC2_42_20</name>
    <dbReference type="NCBI Taxonomy" id="1618756"/>
    <lineage>
        <taxon>Bacteria</taxon>
        <taxon>Candidatus Nomuraibacteriota</taxon>
    </lineage>
</organism>
<gene>
    <name evidence="1" type="ORF">UV12_C0002G0035</name>
</gene>
<dbReference type="STRING" id="1618756.UV12_C0002G0035"/>
<dbReference type="EMBL" id="LCDG01000002">
    <property type="protein sequence ID" value="KKS48186.1"/>
    <property type="molecule type" value="Genomic_DNA"/>
</dbReference>
<sequence>MAGVLLKALYNLNLCVLTYFHALGADLDS</sequence>
<evidence type="ECO:0000313" key="1">
    <source>
        <dbReference type="EMBL" id="KKS48186.1"/>
    </source>
</evidence>
<dbReference type="AlphaFoldDB" id="A0A0G1BPK0"/>
<evidence type="ECO:0000313" key="2">
    <source>
        <dbReference type="Proteomes" id="UP000034704"/>
    </source>
</evidence>
<protein>
    <submittedName>
        <fullName evidence="1">Uncharacterized protein</fullName>
    </submittedName>
</protein>
<comment type="caution">
    <text evidence="1">The sequence shown here is derived from an EMBL/GenBank/DDBJ whole genome shotgun (WGS) entry which is preliminary data.</text>
</comment>
<accession>A0A0G1BPK0</accession>
<proteinExistence type="predicted"/>
<reference evidence="1 2" key="1">
    <citation type="journal article" date="2015" name="Nature">
        <title>rRNA introns, odd ribosomes, and small enigmatic genomes across a large radiation of phyla.</title>
        <authorList>
            <person name="Brown C.T."/>
            <person name="Hug L.A."/>
            <person name="Thomas B.C."/>
            <person name="Sharon I."/>
            <person name="Castelle C.J."/>
            <person name="Singh A."/>
            <person name="Wilkins M.J."/>
            <person name="Williams K.H."/>
            <person name="Banfield J.F."/>
        </authorList>
    </citation>
    <scope>NUCLEOTIDE SEQUENCE [LARGE SCALE GENOMIC DNA]</scope>
</reference>
<dbReference type="Proteomes" id="UP000034704">
    <property type="component" value="Unassembled WGS sequence"/>
</dbReference>
<name>A0A0G1BPK0_9BACT</name>